<dbReference type="InterPro" id="IPR017927">
    <property type="entry name" value="FAD-bd_FR_type"/>
</dbReference>
<dbReference type="GO" id="GO:0016491">
    <property type="term" value="F:oxidoreductase activity"/>
    <property type="evidence" value="ECO:0007669"/>
    <property type="project" value="InterPro"/>
</dbReference>
<dbReference type="InterPro" id="IPR012349">
    <property type="entry name" value="Split_barrel_FMN-bd"/>
</dbReference>
<organism evidence="2 3">
    <name type="scientific">Diaporthe helianthi</name>
    <dbReference type="NCBI Taxonomy" id="158607"/>
    <lineage>
        <taxon>Eukaryota</taxon>
        <taxon>Fungi</taxon>
        <taxon>Dikarya</taxon>
        <taxon>Ascomycota</taxon>
        <taxon>Pezizomycotina</taxon>
        <taxon>Sordariomycetes</taxon>
        <taxon>Sordariomycetidae</taxon>
        <taxon>Diaporthales</taxon>
        <taxon>Diaporthaceae</taxon>
        <taxon>Diaporthe</taxon>
    </lineage>
</organism>
<evidence type="ECO:0000313" key="2">
    <source>
        <dbReference type="EMBL" id="POS73369.1"/>
    </source>
</evidence>
<reference evidence="2" key="1">
    <citation type="submission" date="2017-09" db="EMBL/GenBank/DDBJ databases">
        <title>Polyketide synthases of a Diaporthe helianthi virulent isolate.</title>
        <authorList>
            <person name="Baroncelli R."/>
        </authorList>
    </citation>
    <scope>NUCLEOTIDE SEQUENCE [LARGE SCALE GENOMIC DNA]</scope>
    <source>
        <strain evidence="2">7/96</strain>
    </source>
</reference>
<comment type="caution">
    <text evidence="2">The sequence shown here is derived from an EMBL/GenBank/DDBJ whole genome shotgun (WGS) entry which is preliminary data.</text>
</comment>
<dbReference type="Gene3D" id="2.30.110.10">
    <property type="entry name" value="Electron Transport, Fmn-binding Protein, Chain A"/>
    <property type="match status" value="1"/>
</dbReference>
<dbReference type="PANTHER" id="PTHR42815:SF2">
    <property type="entry name" value="FAD-BINDING, PUTATIVE (AFU_ORTHOLOGUE AFUA_6G07600)-RELATED"/>
    <property type="match status" value="1"/>
</dbReference>
<sequence>MTLHLQQPTWHAGELAVHKLVHVPTRENPTAAGFPASYGYRVQVSPLLALGALDDEGRPWTTVWGGQPGFARPIGHDLLMAGSLVDAENDPVVLALFGGSGGEGSKRYYQMDPADFASGGGRAVSGLSIDLATRDRVKLGGRLVEGGVVREPGPLGGGEDGVARAEVVVLVEEGLGNCPKYLNRRDIRAVVPEPRLVSDALPLPDKAIELLGRADLFFLSTAAADGRTMDTNHRGGPPGFVRVMRNSIHDGVDLVYPEYSGNRLYQSLGNMHVRPLVGVCVPDFESGDVLYLTGETQILVGADAARILPHTKLAVKIHVTAARYVAKGLPFRGGGGGGTTDYSPYNPPVRRLAAETDDGPALADTKPSATATLVSRDIITPTVARFTFRLETTPGKKLDSWKAGQHVTLDFSPELDTGWSHMRDDDPASLNDDFVRTFTVSNAPAAQPSQGDGDGDGVAIITDGTQLQITARRHGPATGLLWRQNLRVPLELPVLGFGGSEAFRVAVGGGDGKKKEKEVVFVAGGVGITPILAQAPGLLAAAAASSEGQVRFSVLWSLRVADLPLALDSFTRCEGLAKRSRVFVSGDASTAAEDVSKVEALGAVVTVGRLTRDDVFQCSEERCERKYYCCAGPGLLKELIRWLEGEEVTYESFEY</sequence>
<dbReference type="Gene3D" id="3.40.50.80">
    <property type="entry name" value="Nucleotide-binding domain of ferredoxin-NADP reductase (FNR) module"/>
    <property type="match status" value="1"/>
</dbReference>
<dbReference type="STRING" id="158607.A0A2P5HSZ9"/>
<accession>A0A2P5HSZ9</accession>
<evidence type="ECO:0000313" key="3">
    <source>
        <dbReference type="Proteomes" id="UP000094444"/>
    </source>
</evidence>
<name>A0A2P5HSZ9_DIAHE</name>
<keyword evidence="3" id="KW-1185">Reference proteome</keyword>
<dbReference type="PANTHER" id="PTHR42815">
    <property type="entry name" value="FAD-BINDING, PUTATIVE (AFU_ORTHOLOGUE AFUA_6G07600)-RELATED"/>
    <property type="match status" value="1"/>
</dbReference>
<protein>
    <recommendedName>
        <fullName evidence="1">FAD-binding FR-type domain-containing protein</fullName>
    </recommendedName>
</protein>
<proteinExistence type="predicted"/>
<dbReference type="InParanoid" id="A0A2P5HSZ9"/>
<dbReference type="SUPFAM" id="SSF52343">
    <property type="entry name" value="Ferredoxin reductase-like, C-terminal NADP-linked domain"/>
    <property type="match status" value="1"/>
</dbReference>
<evidence type="ECO:0000259" key="1">
    <source>
        <dbReference type="PROSITE" id="PS51384"/>
    </source>
</evidence>
<dbReference type="Proteomes" id="UP000094444">
    <property type="component" value="Unassembled WGS sequence"/>
</dbReference>
<dbReference type="EMBL" id="MAVT02000811">
    <property type="protein sequence ID" value="POS73369.1"/>
    <property type="molecule type" value="Genomic_DNA"/>
</dbReference>
<dbReference type="OrthoDB" id="436496at2759"/>
<dbReference type="InterPro" id="IPR039261">
    <property type="entry name" value="FNR_nucleotide-bd"/>
</dbReference>
<dbReference type="AlphaFoldDB" id="A0A2P5HSZ9"/>
<gene>
    <name evidence="2" type="ORF">DHEL01_v208236</name>
</gene>
<feature type="domain" description="FAD-binding FR-type" evidence="1">
    <location>
        <begin position="366"/>
        <end position="504"/>
    </location>
</feature>
<dbReference type="PROSITE" id="PS51384">
    <property type="entry name" value="FAD_FR"/>
    <property type="match status" value="1"/>
</dbReference>